<dbReference type="NCBIfam" id="TIGR03061">
    <property type="entry name" value="pip_yhgE_Nterm"/>
    <property type="match status" value="1"/>
</dbReference>
<feature type="transmembrane region" description="Helical" evidence="6">
    <location>
        <begin position="856"/>
        <end position="875"/>
    </location>
</feature>
<reference evidence="8" key="2">
    <citation type="submission" date="2020-09" db="EMBL/GenBank/DDBJ databases">
        <authorList>
            <person name="Sun Q."/>
            <person name="Zhou Y."/>
        </authorList>
    </citation>
    <scope>NUCLEOTIDE SEQUENCE</scope>
    <source>
        <strain evidence="8">CGMCC 1.15371</strain>
    </source>
</reference>
<evidence type="ECO:0000256" key="5">
    <source>
        <dbReference type="SAM" id="Coils"/>
    </source>
</evidence>
<evidence type="ECO:0000256" key="1">
    <source>
        <dbReference type="ARBA" id="ARBA00004141"/>
    </source>
</evidence>
<keyword evidence="2 6" id="KW-0812">Transmembrane</keyword>
<comment type="caution">
    <text evidence="8">The sequence shown here is derived from an EMBL/GenBank/DDBJ whole genome shotgun (WGS) entry which is preliminary data.</text>
</comment>
<evidence type="ECO:0000256" key="2">
    <source>
        <dbReference type="ARBA" id="ARBA00022692"/>
    </source>
</evidence>
<evidence type="ECO:0000259" key="7">
    <source>
        <dbReference type="Pfam" id="PF12698"/>
    </source>
</evidence>
<accession>A0A8J2YHS9</accession>
<feature type="transmembrane region" description="Helical" evidence="6">
    <location>
        <begin position="766"/>
        <end position="787"/>
    </location>
</feature>
<dbReference type="GO" id="GO:0016020">
    <property type="term" value="C:membrane"/>
    <property type="evidence" value="ECO:0007669"/>
    <property type="project" value="UniProtKB-SubCell"/>
</dbReference>
<name>A0A8J2YHS9_9BACL</name>
<keyword evidence="3 6" id="KW-1133">Transmembrane helix</keyword>
<feature type="transmembrane region" description="Helical" evidence="6">
    <location>
        <begin position="698"/>
        <end position="717"/>
    </location>
</feature>
<proteinExistence type="predicted"/>
<evidence type="ECO:0000313" key="9">
    <source>
        <dbReference type="Proteomes" id="UP000628775"/>
    </source>
</evidence>
<feature type="domain" description="ABC-2 type transporter transmembrane" evidence="7">
    <location>
        <begin position="638"/>
        <end position="869"/>
    </location>
</feature>
<evidence type="ECO:0000256" key="3">
    <source>
        <dbReference type="ARBA" id="ARBA00022989"/>
    </source>
</evidence>
<feature type="transmembrane region" description="Helical" evidence="6">
    <location>
        <begin position="793"/>
        <end position="815"/>
    </location>
</feature>
<dbReference type="Gene3D" id="3.40.1710.10">
    <property type="entry name" value="abc type-2 transporter like domain"/>
    <property type="match status" value="1"/>
</dbReference>
<dbReference type="RefSeq" id="WP_188693852.1">
    <property type="nucleotide sequence ID" value="NZ_BMIR01000010.1"/>
</dbReference>
<dbReference type="InterPro" id="IPR017500">
    <property type="entry name" value="Phage_infect_YhgE_N"/>
</dbReference>
<comment type="subcellular location">
    <subcellularLocation>
        <location evidence="1">Membrane</location>
        <topology evidence="1">Multi-pass membrane protein</topology>
    </subcellularLocation>
</comment>
<dbReference type="AlphaFoldDB" id="A0A8J2YHS9"/>
<feature type="domain" description="ABC-2 type transporter transmembrane" evidence="7">
    <location>
        <begin position="22"/>
        <end position="173"/>
    </location>
</feature>
<organism evidence="8 9">
    <name type="scientific">Pullulanibacillus camelliae</name>
    <dbReference type="NCBI Taxonomy" id="1707096"/>
    <lineage>
        <taxon>Bacteria</taxon>
        <taxon>Bacillati</taxon>
        <taxon>Bacillota</taxon>
        <taxon>Bacilli</taxon>
        <taxon>Bacillales</taxon>
        <taxon>Sporolactobacillaceae</taxon>
        <taxon>Pullulanibacillus</taxon>
    </lineage>
</organism>
<dbReference type="GO" id="GO:0140359">
    <property type="term" value="F:ABC-type transporter activity"/>
    <property type="evidence" value="ECO:0007669"/>
    <property type="project" value="InterPro"/>
</dbReference>
<sequence length="893" mass="99217">MKTILHIYKTDWLHLFKVPIALFLIIGLMVLPSLYAWFNLKAGWDPYGNTSNVPIAVTNLDEGATIHNAEINKTIHVGDQLVQSLKKNHNLGWTFVSKKEADYGVRQGKYYASLLIPKDFSSKIATIIEESPKHPKIYYSVNQKVNAIAPKIATTGATTITQNINESIIKLSSQAMFTEFNTIGVELENELPTLRHIRNQIFTLNEQLPEIEAAGQKALTLEKLLPDIRRKGQKVVELEQHLPEIERAGQVLLKLDQRLPEIQAISGDINALQAQLPDIQKAAERIATIDAHFNQISTSLSHTLNTIQTIDEVLQNAEKALPEIQQLTTSGETANQQLQHFLQTNGQALQILSPMIEQNLLLLQGTNDTSSQVAQSVGESGPATSPATLATIQDRLSAGTEAIQHLTGLFSALEDVSPHSGLQSMSQQLQQVQTLYKQQIEMIQSLKSSLNQHAPLSQDELTQWQTSANEANNRLESFIEHFPAATAPAISGAMQVLMDRSSSIDNTLEQAQADLPKLQSILEDAKKTTENGQAELLRLQKELPTIQQKVHALATDIQNKIPLLIKGVNDAARFMQNDFPTVAQRIHQAANFVRHDLPGAKKDIRDVANLVQNQLPAFENTVHQVADLTRHELPELKQSIQNAANKIRAFETNHDLGEIIKLLRHNIEDESQFLAHPVILQEKDIFPIPNYGSGMSPFYTSLCLWVGALLLVSLLRLDIEDNERVYHSAHVYLGRLLTFLTIGCFQALIVTIGDMLLLGAYVKAPIWFVVFGLLISLTFMTMVYTFVSLFGNIGKAIGIIFLVLQLSSGGGTFPIQTSPPFFQAIHPFLPFTYAVSVMREAVGGIVWSIVWKDLSLLAVFFLATLLVGLTLKAPLQKRTQRLAEKAKKSQLIH</sequence>
<keyword evidence="4 6" id="KW-0472">Membrane</keyword>
<dbReference type="InterPro" id="IPR017501">
    <property type="entry name" value="Phage_infect_YhgE_C"/>
</dbReference>
<feature type="coiled-coil region" evidence="5">
    <location>
        <begin position="508"/>
        <end position="542"/>
    </location>
</feature>
<evidence type="ECO:0000313" key="8">
    <source>
        <dbReference type="EMBL" id="GGE43563.1"/>
    </source>
</evidence>
<keyword evidence="5" id="KW-0175">Coiled coil</keyword>
<dbReference type="InterPro" id="IPR013525">
    <property type="entry name" value="ABC2_TM"/>
</dbReference>
<gene>
    <name evidence="8" type="ORF">GCM10011391_22890</name>
</gene>
<evidence type="ECO:0000256" key="4">
    <source>
        <dbReference type="ARBA" id="ARBA00023136"/>
    </source>
</evidence>
<dbReference type="PANTHER" id="PTHR43077">
    <property type="entry name" value="TRANSPORT PERMEASE YVFS-RELATED"/>
    <property type="match status" value="1"/>
</dbReference>
<protein>
    <submittedName>
        <fullName evidence="8">Phage infection protein</fullName>
    </submittedName>
</protein>
<dbReference type="NCBIfam" id="TIGR03062">
    <property type="entry name" value="pip_yhgE_Cterm"/>
    <property type="match status" value="1"/>
</dbReference>
<dbReference type="Proteomes" id="UP000628775">
    <property type="component" value="Unassembled WGS sequence"/>
</dbReference>
<feature type="transmembrane region" description="Helical" evidence="6">
    <location>
        <begin position="20"/>
        <end position="38"/>
    </location>
</feature>
<feature type="transmembrane region" description="Helical" evidence="6">
    <location>
        <begin position="737"/>
        <end position="759"/>
    </location>
</feature>
<keyword evidence="9" id="KW-1185">Reference proteome</keyword>
<dbReference type="EMBL" id="BMIR01000010">
    <property type="protein sequence ID" value="GGE43563.1"/>
    <property type="molecule type" value="Genomic_DNA"/>
</dbReference>
<evidence type="ECO:0000256" key="6">
    <source>
        <dbReference type="SAM" id="Phobius"/>
    </source>
</evidence>
<dbReference type="InterPro" id="IPR051328">
    <property type="entry name" value="T7SS_ABC-Transporter"/>
</dbReference>
<reference evidence="8" key="1">
    <citation type="journal article" date="2014" name="Int. J. Syst. Evol. Microbiol.">
        <title>Complete genome sequence of Corynebacterium casei LMG S-19264T (=DSM 44701T), isolated from a smear-ripened cheese.</title>
        <authorList>
            <consortium name="US DOE Joint Genome Institute (JGI-PGF)"/>
            <person name="Walter F."/>
            <person name="Albersmeier A."/>
            <person name="Kalinowski J."/>
            <person name="Ruckert C."/>
        </authorList>
    </citation>
    <scope>NUCLEOTIDE SEQUENCE</scope>
    <source>
        <strain evidence="8">CGMCC 1.15371</strain>
    </source>
</reference>
<dbReference type="Pfam" id="PF12698">
    <property type="entry name" value="ABC2_membrane_3"/>
    <property type="match status" value="2"/>
</dbReference>
<dbReference type="PANTHER" id="PTHR43077:SF10">
    <property type="entry name" value="TRANSPORT PERMEASE PROTEIN"/>
    <property type="match status" value="1"/>
</dbReference>